<feature type="non-terminal residue" evidence="7">
    <location>
        <position position="102"/>
    </location>
</feature>
<evidence type="ECO:0000256" key="5">
    <source>
        <dbReference type="ARBA" id="ARBA00023157"/>
    </source>
</evidence>
<dbReference type="InterPro" id="IPR050749">
    <property type="entry name" value="Glycosyl_Hydrolase_47"/>
</dbReference>
<dbReference type="GO" id="GO:0004571">
    <property type="term" value="F:mannosyl-oligosaccharide 1,2-alpha-mannosidase activity"/>
    <property type="evidence" value="ECO:0007669"/>
    <property type="project" value="InterPro"/>
</dbReference>
<feature type="binding site" evidence="6">
    <location>
        <position position="90"/>
    </location>
    <ligand>
        <name>Ca(2+)</name>
        <dbReference type="ChEBI" id="CHEBI:29108"/>
    </ligand>
</feature>
<accession>A0A0C9UIX0</accession>
<dbReference type="SUPFAM" id="SSF48225">
    <property type="entry name" value="Seven-hairpin glycosidases"/>
    <property type="match status" value="1"/>
</dbReference>
<dbReference type="GO" id="GO:0005509">
    <property type="term" value="F:calcium ion binding"/>
    <property type="evidence" value="ECO:0007669"/>
    <property type="project" value="InterPro"/>
</dbReference>
<dbReference type="GO" id="GO:0005975">
    <property type="term" value="P:carbohydrate metabolic process"/>
    <property type="evidence" value="ECO:0007669"/>
    <property type="project" value="InterPro"/>
</dbReference>
<comment type="similarity">
    <text evidence="3">Belongs to the glycosyl hydrolase 47 family.</text>
</comment>
<dbReference type="InterPro" id="IPR036026">
    <property type="entry name" value="Seven-hairpin_glycosidases"/>
</dbReference>
<dbReference type="Pfam" id="PF01532">
    <property type="entry name" value="Glyco_hydro_47"/>
    <property type="match status" value="1"/>
</dbReference>
<keyword evidence="4 7" id="KW-0378">Hydrolase</keyword>
<dbReference type="EMBL" id="KN837428">
    <property type="protein sequence ID" value="KIJ25205.1"/>
    <property type="molecule type" value="Genomic_DNA"/>
</dbReference>
<evidence type="ECO:0000256" key="6">
    <source>
        <dbReference type="PIRSR" id="PIRSR601382-2"/>
    </source>
</evidence>
<dbReference type="InterPro" id="IPR001382">
    <property type="entry name" value="Glyco_hydro_47"/>
</dbReference>
<organism evidence="7 8">
    <name type="scientific">Sphaerobolus stellatus (strain SS14)</name>
    <dbReference type="NCBI Taxonomy" id="990650"/>
    <lineage>
        <taxon>Eukaryota</taxon>
        <taxon>Fungi</taxon>
        <taxon>Dikarya</taxon>
        <taxon>Basidiomycota</taxon>
        <taxon>Agaricomycotina</taxon>
        <taxon>Agaricomycetes</taxon>
        <taxon>Phallomycetidae</taxon>
        <taxon>Geastrales</taxon>
        <taxon>Sphaerobolaceae</taxon>
        <taxon>Sphaerobolus</taxon>
    </lineage>
</organism>
<comment type="pathway">
    <text evidence="2">Protein modification; protein glycosylation.</text>
</comment>
<keyword evidence="8" id="KW-1185">Reference proteome</keyword>
<dbReference type="PANTHER" id="PTHR11742">
    <property type="entry name" value="MANNOSYL-OLIGOSACCHARIDE ALPHA-1,2-MANNOSIDASE-RELATED"/>
    <property type="match status" value="1"/>
</dbReference>
<evidence type="ECO:0000256" key="2">
    <source>
        <dbReference type="ARBA" id="ARBA00004922"/>
    </source>
</evidence>
<keyword evidence="5" id="KW-1015">Disulfide bond</keyword>
<keyword evidence="6" id="KW-0106">Calcium</keyword>
<gene>
    <name evidence="7" type="ORF">M422DRAFT_83562</name>
</gene>
<comment type="cofactor">
    <cofactor evidence="1 6">
        <name>Ca(2+)</name>
        <dbReference type="ChEBI" id="CHEBI:29108"/>
    </cofactor>
</comment>
<protein>
    <submittedName>
        <fullName evidence="7">Glycoside hydrolase family 47 protein</fullName>
    </submittedName>
</protein>
<dbReference type="Proteomes" id="UP000054279">
    <property type="component" value="Unassembled WGS sequence"/>
</dbReference>
<evidence type="ECO:0000313" key="7">
    <source>
        <dbReference type="EMBL" id="KIJ25205.1"/>
    </source>
</evidence>
<feature type="non-terminal residue" evidence="7">
    <location>
        <position position="1"/>
    </location>
</feature>
<sequence>SPETVESLFIAYRLTGDQKYRDWGWKIFSSIEEHCKIPEGGYASILNVDAVPVDYEDKMETFFLSETLKYLFLLFSDDSVLPLDAVVFNTEAHPLPVFKPKI</sequence>
<dbReference type="Gene3D" id="1.50.10.10">
    <property type="match status" value="1"/>
</dbReference>
<dbReference type="GO" id="GO:0005783">
    <property type="term" value="C:endoplasmic reticulum"/>
    <property type="evidence" value="ECO:0007669"/>
    <property type="project" value="TreeGrafter"/>
</dbReference>
<dbReference type="OrthoDB" id="8118055at2759"/>
<dbReference type="AlphaFoldDB" id="A0A0C9UIX0"/>
<name>A0A0C9UIX0_SPHS4</name>
<evidence type="ECO:0000256" key="4">
    <source>
        <dbReference type="ARBA" id="ARBA00022801"/>
    </source>
</evidence>
<keyword evidence="6" id="KW-0479">Metal-binding</keyword>
<dbReference type="GO" id="GO:0036503">
    <property type="term" value="P:ERAD pathway"/>
    <property type="evidence" value="ECO:0007669"/>
    <property type="project" value="UniProtKB-ARBA"/>
</dbReference>
<evidence type="ECO:0000256" key="1">
    <source>
        <dbReference type="ARBA" id="ARBA00001913"/>
    </source>
</evidence>
<evidence type="ECO:0000256" key="3">
    <source>
        <dbReference type="ARBA" id="ARBA00007658"/>
    </source>
</evidence>
<evidence type="ECO:0000313" key="8">
    <source>
        <dbReference type="Proteomes" id="UP000054279"/>
    </source>
</evidence>
<dbReference type="InterPro" id="IPR012341">
    <property type="entry name" value="6hp_glycosidase-like_sf"/>
</dbReference>
<proteinExistence type="inferred from homology"/>
<dbReference type="GO" id="GO:0016020">
    <property type="term" value="C:membrane"/>
    <property type="evidence" value="ECO:0007669"/>
    <property type="project" value="InterPro"/>
</dbReference>
<dbReference type="HOGENOM" id="CLU_003818_6_2_1"/>
<reference evidence="7 8" key="1">
    <citation type="submission" date="2014-06" db="EMBL/GenBank/DDBJ databases">
        <title>Evolutionary Origins and Diversification of the Mycorrhizal Mutualists.</title>
        <authorList>
            <consortium name="DOE Joint Genome Institute"/>
            <consortium name="Mycorrhizal Genomics Consortium"/>
            <person name="Kohler A."/>
            <person name="Kuo A."/>
            <person name="Nagy L.G."/>
            <person name="Floudas D."/>
            <person name="Copeland A."/>
            <person name="Barry K.W."/>
            <person name="Cichocki N."/>
            <person name="Veneault-Fourrey C."/>
            <person name="LaButti K."/>
            <person name="Lindquist E.A."/>
            <person name="Lipzen A."/>
            <person name="Lundell T."/>
            <person name="Morin E."/>
            <person name="Murat C."/>
            <person name="Riley R."/>
            <person name="Ohm R."/>
            <person name="Sun H."/>
            <person name="Tunlid A."/>
            <person name="Henrissat B."/>
            <person name="Grigoriev I.V."/>
            <person name="Hibbett D.S."/>
            <person name="Martin F."/>
        </authorList>
    </citation>
    <scope>NUCLEOTIDE SEQUENCE [LARGE SCALE GENOMIC DNA]</scope>
    <source>
        <strain evidence="7 8">SS14</strain>
    </source>
</reference>